<name>A0A9W7DX89_9STRA</name>
<reference evidence="3" key="1">
    <citation type="journal article" date="2023" name="Commun. Biol.">
        <title>Genome analysis of Parmales, the sister group of diatoms, reveals the evolutionary specialization of diatoms from phago-mixotrophs to photoautotrophs.</title>
        <authorList>
            <person name="Ban H."/>
            <person name="Sato S."/>
            <person name="Yoshikawa S."/>
            <person name="Yamada K."/>
            <person name="Nakamura Y."/>
            <person name="Ichinomiya M."/>
            <person name="Sato N."/>
            <person name="Blanc-Mathieu R."/>
            <person name="Endo H."/>
            <person name="Kuwata A."/>
            <person name="Ogata H."/>
        </authorList>
    </citation>
    <scope>NUCLEOTIDE SEQUENCE [LARGE SCALE GENOMIC DNA]</scope>
</reference>
<dbReference type="Proteomes" id="UP001162640">
    <property type="component" value="Unassembled WGS sequence"/>
</dbReference>
<feature type="compositionally biased region" description="Low complexity" evidence="1">
    <location>
        <begin position="108"/>
        <end position="118"/>
    </location>
</feature>
<evidence type="ECO:0000313" key="3">
    <source>
        <dbReference type="Proteomes" id="UP001162640"/>
    </source>
</evidence>
<feature type="compositionally biased region" description="Polar residues" evidence="1">
    <location>
        <begin position="158"/>
        <end position="171"/>
    </location>
</feature>
<dbReference type="EMBL" id="BLQM01000058">
    <property type="protein sequence ID" value="GMH57500.1"/>
    <property type="molecule type" value="Genomic_DNA"/>
</dbReference>
<organism evidence="2 3">
    <name type="scientific">Triparma laevis f. inornata</name>
    <dbReference type="NCBI Taxonomy" id="1714386"/>
    <lineage>
        <taxon>Eukaryota</taxon>
        <taxon>Sar</taxon>
        <taxon>Stramenopiles</taxon>
        <taxon>Ochrophyta</taxon>
        <taxon>Bolidophyceae</taxon>
        <taxon>Parmales</taxon>
        <taxon>Triparmaceae</taxon>
        <taxon>Triparma</taxon>
    </lineage>
</organism>
<evidence type="ECO:0000256" key="1">
    <source>
        <dbReference type="SAM" id="MobiDB-lite"/>
    </source>
</evidence>
<comment type="caution">
    <text evidence="2">The sequence shown here is derived from an EMBL/GenBank/DDBJ whole genome shotgun (WGS) entry which is preliminary data.</text>
</comment>
<feature type="compositionally biased region" description="Basic and acidic residues" evidence="1">
    <location>
        <begin position="187"/>
        <end position="196"/>
    </location>
</feature>
<feature type="compositionally biased region" description="Basic residues" evidence="1">
    <location>
        <begin position="68"/>
        <end position="81"/>
    </location>
</feature>
<accession>A0A9W7DX89</accession>
<feature type="compositionally biased region" description="Basic and acidic residues" evidence="1">
    <location>
        <begin position="12"/>
        <end position="31"/>
    </location>
</feature>
<feature type="compositionally biased region" description="Basic and acidic residues" evidence="1">
    <location>
        <begin position="41"/>
        <end position="67"/>
    </location>
</feature>
<proteinExistence type="predicted"/>
<evidence type="ECO:0000313" key="2">
    <source>
        <dbReference type="EMBL" id="GMH57500.1"/>
    </source>
</evidence>
<gene>
    <name evidence="2" type="ORF">TL16_g02397</name>
</gene>
<protein>
    <submittedName>
        <fullName evidence="2">Uncharacterized protein</fullName>
    </submittedName>
</protein>
<sequence>MRLATLVVAFDSLKDKIHADHAQEQEKEVVSKSKSKPKSTKPAEKQAEEKPLEEKPAEKPAEKDHTAIPKRAKNAMPKKKIDRTSSPREFGTTGGSYHAQPGAVQRPHSSTHSSTHTSYGNNFNSKSISIGNTTTNNNNKRTHDSLNPPLQSPPSGVGRSTSAATAVQAPTTKIRRVLSEQTQKKVAKVETPQKAR</sequence>
<dbReference type="AlphaFoldDB" id="A0A9W7DX89"/>
<feature type="compositionally biased region" description="Polar residues" evidence="1">
    <location>
        <begin position="119"/>
        <end position="131"/>
    </location>
</feature>
<feature type="region of interest" description="Disordered" evidence="1">
    <location>
        <begin position="11"/>
        <end position="196"/>
    </location>
</feature>